<evidence type="ECO:0000256" key="1">
    <source>
        <dbReference type="SAM" id="Phobius"/>
    </source>
</evidence>
<dbReference type="AlphaFoldDB" id="S7ZSG0"/>
<protein>
    <submittedName>
        <fullName evidence="2">Uncharacterized protein</fullName>
    </submittedName>
</protein>
<keyword evidence="1" id="KW-0812">Transmembrane</keyword>
<evidence type="ECO:0000313" key="2">
    <source>
        <dbReference type="EMBL" id="EPS33324.1"/>
    </source>
</evidence>
<dbReference type="OrthoDB" id="440424at2759"/>
<dbReference type="Gene3D" id="6.10.110.10">
    <property type="match status" value="1"/>
</dbReference>
<dbReference type="EMBL" id="KB644415">
    <property type="protein sequence ID" value="EPS33324.1"/>
    <property type="molecule type" value="Genomic_DNA"/>
</dbReference>
<dbReference type="HOGENOM" id="CLU_1778131_0_0_1"/>
<dbReference type="Proteomes" id="UP000019376">
    <property type="component" value="Unassembled WGS sequence"/>
</dbReference>
<keyword evidence="1" id="KW-1133">Transmembrane helix</keyword>
<feature type="transmembrane region" description="Helical" evidence="1">
    <location>
        <begin position="64"/>
        <end position="87"/>
    </location>
</feature>
<dbReference type="PhylomeDB" id="S7ZSG0"/>
<proteinExistence type="predicted"/>
<dbReference type="STRING" id="933388.S7ZSG0"/>
<keyword evidence="1" id="KW-0472">Membrane</keyword>
<sequence>MSLNNWQRAYHFLLESPILHNVTNCGGRVYNLLMDHVTSSNTLPGSPVGPQAWTSWTWPGIRPLAAWLFTFKGVLAVLNVGFGPLGIISGSLAAGFQSFMYGGFTPAGGIFAISTSLGMRGILQQVVGILAVDLATGIAFLVGRST</sequence>
<name>S7ZSG0_PENO1</name>
<dbReference type="eggNOG" id="ENOG502SGAS">
    <property type="taxonomic scope" value="Eukaryota"/>
</dbReference>
<accession>S7ZSG0</accession>
<feature type="transmembrane region" description="Helical" evidence="1">
    <location>
        <begin position="122"/>
        <end position="142"/>
    </location>
</feature>
<reference evidence="2 3" key="1">
    <citation type="journal article" date="2013" name="PLoS ONE">
        <title>Genomic and secretomic analyses reveal unique features of the lignocellulolytic enzyme system of Penicillium decumbens.</title>
        <authorList>
            <person name="Liu G."/>
            <person name="Zhang L."/>
            <person name="Wei X."/>
            <person name="Zou G."/>
            <person name="Qin Y."/>
            <person name="Ma L."/>
            <person name="Li J."/>
            <person name="Zheng H."/>
            <person name="Wang S."/>
            <person name="Wang C."/>
            <person name="Xun L."/>
            <person name="Zhao G.-P."/>
            <person name="Zhou Z."/>
            <person name="Qu Y."/>
        </authorList>
    </citation>
    <scope>NUCLEOTIDE SEQUENCE [LARGE SCALE GENOMIC DNA]</scope>
    <source>
        <strain evidence="3">114-2 / CGMCC 5302</strain>
    </source>
</reference>
<gene>
    <name evidence="2" type="ORF">PDE_08286</name>
</gene>
<keyword evidence="3" id="KW-1185">Reference proteome</keyword>
<organism evidence="2 3">
    <name type="scientific">Penicillium oxalicum (strain 114-2 / CGMCC 5302)</name>
    <name type="common">Penicillium decumbens</name>
    <dbReference type="NCBI Taxonomy" id="933388"/>
    <lineage>
        <taxon>Eukaryota</taxon>
        <taxon>Fungi</taxon>
        <taxon>Dikarya</taxon>
        <taxon>Ascomycota</taxon>
        <taxon>Pezizomycotina</taxon>
        <taxon>Eurotiomycetes</taxon>
        <taxon>Eurotiomycetidae</taxon>
        <taxon>Eurotiales</taxon>
        <taxon>Aspergillaceae</taxon>
        <taxon>Penicillium</taxon>
    </lineage>
</organism>
<dbReference type="InterPro" id="IPR038213">
    <property type="entry name" value="IFI6/IFI27-like_sf"/>
</dbReference>
<evidence type="ECO:0000313" key="3">
    <source>
        <dbReference type="Proteomes" id="UP000019376"/>
    </source>
</evidence>